<accession>A0AAE0P577</accession>
<dbReference type="GO" id="GO:0005730">
    <property type="term" value="C:nucleolus"/>
    <property type="evidence" value="ECO:0007669"/>
    <property type="project" value="UniProtKB-SubCell"/>
</dbReference>
<feature type="region of interest" description="Disordered" evidence="8">
    <location>
        <begin position="1"/>
        <end position="30"/>
    </location>
</feature>
<gene>
    <name evidence="10" type="ORF">B0H63DRAFT_20001</name>
</gene>
<keyword evidence="6 7" id="KW-0539">Nucleus</keyword>
<dbReference type="PRINTS" id="PR00326">
    <property type="entry name" value="GTP1OBG"/>
</dbReference>
<feature type="compositionally biased region" description="Basic and acidic residues" evidence="8">
    <location>
        <begin position="583"/>
        <end position="597"/>
    </location>
</feature>
<name>A0AAE0P577_9PEZI</name>
<dbReference type="CDD" id="cd01858">
    <property type="entry name" value="NGP_1"/>
    <property type="match status" value="1"/>
</dbReference>
<keyword evidence="5 7" id="KW-0342">GTP-binding</keyword>
<dbReference type="SUPFAM" id="SSF52540">
    <property type="entry name" value="P-loop containing nucleoside triphosphate hydrolases"/>
    <property type="match status" value="1"/>
</dbReference>
<dbReference type="PANTHER" id="PTHR11089">
    <property type="entry name" value="GTP-BINDING PROTEIN-RELATED"/>
    <property type="match status" value="1"/>
</dbReference>
<evidence type="ECO:0000259" key="9">
    <source>
        <dbReference type="PROSITE" id="PS51721"/>
    </source>
</evidence>
<evidence type="ECO:0000256" key="1">
    <source>
        <dbReference type="ARBA" id="ARBA00003892"/>
    </source>
</evidence>
<feature type="compositionally biased region" description="Basic and acidic residues" evidence="8">
    <location>
        <begin position="484"/>
        <end position="511"/>
    </location>
</feature>
<evidence type="ECO:0000256" key="2">
    <source>
        <dbReference type="ARBA" id="ARBA00004604"/>
    </source>
</evidence>
<dbReference type="GO" id="GO:0005525">
    <property type="term" value="F:GTP binding"/>
    <property type="evidence" value="ECO:0007669"/>
    <property type="project" value="UniProtKB-KW"/>
</dbReference>
<dbReference type="InterPro" id="IPR030378">
    <property type="entry name" value="G_CP_dom"/>
</dbReference>
<protein>
    <recommendedName>
        <fullName evidence="3 7">Nucleolar GTP-binding protein 2</fullName>
    </recommendedName>
</protein>
<dbReference type="Pfam" id="PF08153">
    <property type="entry name" value="NGP1NT"/>
    <property type="match status" value="1"/>
</dbReference>
<dbReference type="AlphaFoldDB" id="A0AAE0P577"/>
<feature type="compositionally biased region" description="Polar residues" evidence="8">
    <location>
        <begin position="516"/>
        <end position="526"/>
    </location>
</feature>
<comment type="subcellular location">
    <subcellularLocation>
        <location evidence="2 7">Nucleus</location>
        <location evidence="2 7">Nucleolus</location>
    </subcellularLocation>
</comment>
<comment type="caution">
    <text evidence="10">The sequence shown here is derived from an EMBL/GenBank/DDBJ whole genome shotgun (WGS) entry which is preliminary data.</text>
</comment>
<organism evidence="10 11">
    <name type="scientific">Podospora didyma</name>
    <dbReference type="NCBI Taxonomy" id="330526"/>
    <lineage>
        <taxon>Eukaryota</taxon>
        <taxon>Fungi</taxon>
        <taxon>Dikarya</taxon>
        <taxon>Ascomycota</taxon>
        <taxon>Pezizomycotina</taxon>
        <taxon>Sordariomycetes</taxon>
        <taxon>Sordariomycetidae</taxon>
        <taxon>Sordariales</taxon>
        <taxon>Podosporaceae</taxon>
        <taxon>Podospora</taxon>
    </lineage>
</organism>
<keyword evidence="4 7" id="KW-0547">Nucleotide-binding</keyword>
<dbReference type="InterPro" id="IPR024929">
    <property type="entry name" value="GNL2_CP_dom"/>
</dbReference>
<sequence>MGQGKKEANRAATSGRSSGDPKIKGENFYRTAKQAKKLKVEGTGTAFRNKEGKIVQNAAYQSRDAPRGVIEPNRKWFNNTRVISQETLTNFREAIAETQNDPYKVLLKSNKLPMSLIRDGPPTEDGIKKHKAKMTIETEPFELAFGKKSQRKRPKLSFNTVDDLAANTDKSLESYHAHLEAKRLLSGETSTEAVEGEGEASMLEKDTTLSTAKEAIFYKGTSKRIHNELYKVIDSSDVILHVLDARDPMGTRCFHVEKFIATEAPHKHLVFVLNKIDLVPASTVAAWIRVLSKEHPTVAIRASLQNPFGRGSLIDLLRQFSILHKDRKQISVGMVGYPNVGKSSVINTLRGKKVSVVAPIPGETKVWQYVTLMKRIYLIDCPGVVSAKANDSNEDLIFRSVVRIENVEHPEQYIPALLRRVKLHHIERTYQIKGWTTHVEFLELLARRAGRLLKGGEPDLDGVAKMVLNDFMRGKIPWFTPAPAKDDHDGTVREGREGRFGEILTKRKRDEDESIVDTTMTESTPAKKQAKRSADDEDAFEGFSSDSDSEVDEEDGGETAAHEDGDEDMIPLDDSSDEGDVGEAAHSDSDEGNKAEGKMSNIDIEGADEVAESEPEAAPTPKKKKATPAPKRQRKT</sequence>
<comment type="similarity">
    <text evidence="7">Belongs to the TRAFAC class YlqF/YawG GTPase family. NOG2 subfamily.</text>
</comment>
<dbReference type="EMBL" id="JAULSW010000001">
    <property type="protein sequence ID" value="KAK3393566.1"/>
    <property type="molecule type" value="Genomic_DNA"/>
</dbReference>
<dbReference type="InterPro" id="IPR027417">
    <property type="entry name" value="P-loop_NTPase"/>
</dbReference>
<evidence type="ECO:0000313" key="10">
    <source>
        <dbReference type="EMBL" id="KAK3393566.1"/>
    </source>
</evidence>
<dbReference type="InterPro" id="IPR023179">
    <property type="entry name" value="GTP-bd_ortho_bundle_sf"/>
</dbReference>
<feature type="compositionally biased region" description="Acidic residues" evidence="8">
    <location>
        <begin position="605"/>
        <end position="615"/>
    </location>
</feature>
<evidence type="ECO:0000256" key="3">
    <source>
        <dbReference type="ARBA" id="ARBA00022127"/>
    </source>
</evidence>
<dbReference type="Gene3D" id="1.10.1580.10">
    <property type="match status" value="1"/>
</dbReference>
<dbReference type="Pfam" id="PF01926">
    <property type="entry name" value="MMR_HSR1"/>
    <property type="match status" value="1"/>
</dbReference>
<dbReference type="InterPro" id="IPR050755">
    <property type="entry name" value="TRAFAC_YlqF/YawG_RiboMat"/>
</dbReference>
<evidence type="ECO:0000256" key="5">
    <source>
        <dbReference type="ARBA" id="ARBA00023134"/>
    </source>
</evidence>
<feature type="region of interest" description="Disordered" evidence="8">
    <location>
        <begin position="482"/>
        <end position="636"/>
    </location>
</feature>
<feature type="compositionally biased region" description="Basic residues" evidence="8">
    <location>
        <begin position="621"/>
        <end position="636"/>
    </location>
</feature>
<evidence type="ECO:0000256" key="6">
    <source>
        <dbReference type="ARBA" id="ARBA00023242"/>
    </source>
</evidence>
<evidence type="ECO:0000313" key="11">
    <source>
        <dbReference type="Proteomes" id="UP001285441"/>
    </source>
</evidence>
<dbReference type="PANTHER" id="PTHR11089:SF9">
    <property type="entry name" value="NUCLEOLAR GTP-BINDING PROTEIN 2"/>
    <property type="match status" value="1"/>
</dbReference>
<feature type="domain" description="CP-type G" evidence="9">
    <location>
        <begin position="226"/>
        <end position="387"/>
    </location>
</feature>
<dbReference type="InterPro" id="IPR006073">
    <property type="entry name" value="GTP-bd"/>
</dbReference>
<dbReference type="Proteomes" id="UP001285441">
    <property type="component" value="Unassembled WGS sequence"/>
</dbReference>
<dbReference type="Gene3D" id="3.40.50.300">
    <property type="entry name" value="P-loop containing nucleotide triphosphate hydrolases"/>
    <property type="match status" value="1"/>
</dbReference>
<reference evidence="10" key="2">
    <citation type="submission" date="2023-06" db="EMBL/GenBank/DDBJ databases">
        <authorList>
            <consortium name="Lawrence Berkeley National Laboratory"/>
            <person name="Haridas S."/>
            <person name="Hensen N."/>
            <person name="Bonometti L."/>
            <person name="Westerberg I."/>
            <person name="Brannstrom I.O."/>
            <person name="Guillou S."/>
            <person name="Cros-Aarteil S."/>
            <person name="Calhoun S."/>
            <person name="Kuo A."/>
            <person name="Mondo S."/>
            <person name="Pangilinan J."/>
            <person name="Riley R."/>
            <person name="LaButti K."/>
            <person name="Andreopoulos B."/>
            <person name="Lipzen A."/>
            <person name="Chen C."/>
            <person name="Yanf M."/>
            <person name="Daum C."/>
            <person name="Ng V."/>
            <person name="Clum A."/>
            <person name="Steindorff A."/>
            <person name="Ohm R."/>
            <person name="Martin F."/>
            <person name="Silar P."/>
            <person name="Natvig D."/>
            <person name="Lalanne C."/>
            <person name="Gautier V."/>
            <person name="Ament-velasquez S.L."/>
            <person name="Kruys A."/>
            <person name="Hutchinson M.I."/>
            <person name="Powell A.J."/>
            <person name="Barry K."/>
            <person name="Miller A.N."/>
            <person name="Grigoriev I.V."/>
            <person name="Debuchy R."/>
            <person name="Gladieux P."/>
            <person name="Thoren M.H."/>
            <person name="Johannesson H."/>
        </authorList>
    </citation>
    <scope>NUCLEOTIDE SEQUENCE</scope>
    <source>
        <strain evidence="10">CBS 232.78</strain>
    </source>
</reference>
<feature type="compositionally biased region" description="Acidic residues" evidence="8">
    <location>
        <begin position="547"/>
        <end position="557"/>
    </location>
</feature>
<evidence type="ECO:0000256" key="8">
    <source>
        <dbReference type="SAM" id="MobiDB-lite"/>
    </source>
</evidence>
<dbReference type="InterPro" id="IPR012971">
    <property type="entry name" value="NOG2_N_dom"/>
</dbReference>
<evidence type="ECO:0000256" key="4">
    <source>
        <dbReference type="ARBA" id="ARBA00022741"/>
    </source>
</evidence>
<feature type="compositionally biased region" description="Acidic residues" evidence="8">
    <location>
        <begin position="564"/>
        <end position="581"/>
    </location>
</feature>
<dbReference type="PROSITE" id="PS51721">
    <property type="entry name" value="G_CP"/>
    <property type="match status" value="1"/>
</dbReference>
<comment type="function">
    <text evidence="1 7">GTPase that associates with pre-60S ribosomal subunits in the nucleolus and is required for their nuclear export and maturation.</text>
</comment>
<keyword evidence="11" id="KW-1185">Reference proteome</keyword>
<evidence type="ECO:0000256" key="7">
    <source>
        <dbReference type="RuleBase" id="RU364023"/>
    </source>
</evidence>
<proteinExistence type="inferred from homology"/>
<reference evidence="10" key="1">
    <citation type="journal article" date="2023" name="Mol. Phylogenet. Evol.">
        <title>Genome-scale phylogeny and comparative genomics of the fungal order Sordariales.</title>
        <authorList>
            <person name="Hensen N."/>
            <person name="Bonometti L."/>
            <person name="Westerberg I."/>
            <person name="Brannstrom I.O."/>
            <person name="Guillou S."/>
            <person name="Cros-Aarteil S."/>
            <person name="Calhoun S."/>
            <person name="Haridas S."/>
            <person name="Kuo A."/>
            <person name="Mondo S."/>
            <person name="Pangilinan J."/>
            <person name="Riley R."/>
            <person name="LaButti K."/>
            <person name="Andreopoulos B."/>
            <person name="Lipzen A."/>
            <person name="Chen C."/>
            <person name="Yan M."/>
            <person name="Daum C."/>
            <person name="Ng V."/>
            <person name="Clum A."/>
            <person name="Steindorff A."/>
            <person name="Ohm R.A."/>
            <person name="Martin F."/>
            <person name="Silar P."/>
            <person name="Natvig D.O."/>
            <person name="Lalanne C."/>
            <person name="Gautier V."/>
            <person name="Ament-Velasquez S.L."/>
            <person name="Kruys A."/>
            <person name="Hutchinson M.I."/>
            <person name="Powell A.J."/>
            <person name="Barry K."/>
            <person name="Miller A.N."/>
            <person name="Grigoriev I.V."/>
            <person name="Debuchy R."/>
            <person name="Gladieux P."/>
            <person name="Hiltunen Thoren M."/>
            <person name="Johannesson H."/>
        </authorList>
    </citation>
    <scope>NUCLEOTIDE SEQUENCE</scope>
    <source>
        <strain evidence="10">CBS 232.78</strain>
    </source>
</reference>
<dbReference type="FunFam" id="3.40.50.300:FF:000559">
    <property type="entry name" value="Nuclear/nucleolar GTPase 2"/>
    <property type="match status" value="1"/>
</dbReference>